<dbReference type="GO" id="GO:0000184">
    <property type="term" value="P:nuclear-transcribed mRNA catabolic process, nonsense-mediated decay"/>
    <property type="evidence" value="ECO:0007669"/>
    <property type="project" value="TreeGrafter"/>
</dbReference>
<dbReference type="RefSeq" id="XP_018295309.1">
    <property type="nucleotide sequence ID" value="XM_018434963.1"/>
</dbReference>
<gene>
    <name evidence="5" type="ORF">PHYBLDRAFT_164183</name>
</gene>
<feature type="domain" description="RRM" evidence="4">
    <location>
        <begin position="208"/>
        <end position="280"/>
    </location>
</feature>
<dbReference type="SMART" id="SM00360">
    <property type="entry name" value="RRM"/>
    <property type="match status" value="3"/>
</dbReference>
<evidence type="ECO:0000259" key="4">
    <source>
        <dbReference type="PROSITE" id="PS50102"/>
    </source>
</evidence>
<evidence type="ECO:0000256" key="2">
    <source>
        <dbReference type="PROSITE-ProRule" id="PRU00176"/>
    </source>
</evidence>
<evidence type="ECO:0000256" key="3">
    <source>
        <dbReference type="SAM" id="MobiDB-lite"/>
    </source>
</evidence>
<dbReference type="Proteomes" id="UP000077315">
    <property type="component" value="Unassembled WGS sequence"/>
</dbReference>
<dbReference type="PANTHER" id="PTHR47640:SF5">
    <property type="entry name" value="RRM DOMAIN-CONTAINING PROTEIN"/>
    <property type="match status" value="1"/>
</dbReference>
<feature type="domain" description="RRM" evidence="4">
    <location>
        <begin position="11"/>
        <end position="90"/>
    </location>
</feature>
<reference evidence="6" key="1">
    <citation type="submission" date="2015-06" db="EMBL/GenBank/DDBJ databases">
        <title>Expansion of signal transduction pathways in fungi by whole-genome duplication.</title>
        <authorList>
            <consortium name="DOE Joint Genome Institute"/>
            <person name="Corrochano L.M."/>
            <person name="Kuo A."/>
            <person name="Marcet-Houben M."/>
            <person name="Polaino S."/>
            <person name="Salamov A."/>
            <person name="Villalobos J.M."/>
            <person name="Alvarez M.I."/>
            <person name="Avalos J."/>
            <person name="Benito E.P."/>
            <person name="Benoit I."/>
            <person name="Burger G."/>
            <person name="Camino L.P."/>
            <person name="Canovas D."/>
            <person name="Cerda-Olmedo E."/>
            <person name="Cheng J.-F."/>
            <person name="Dominguez A."/>
            <person name="Elias M."/>
            <person name="Eslava A.P."/>
            <person name="Glaser F."/>
            <person name="Grimwood J."/>
            <person name="Gutierrez G."/>
            <person name="Heitman J."/>
            <person name="Henrissat B."/>
            <person name="Iturriaga E.A."/>
            <person name="Lang B.F."/>
            <person name="Lavin J.L."/>
            <person name="Lee S."/>
            <person name="Li W."/>
            <person name="Lindquist E."/>
            <person name="Lopez-Garcia S."/>
            <person name="Luque E.M."/>
            <person name="Marcos A.T."/>
            <person name="Martin J."/>
            <person name="McCluskey K."/>
            <person name="Medina H.R."/>
            <person name="Miralles-Duran A."/>
            <person name="Miyazaki A."/>
            <person name="Munoz-Torres E."/>
            <person name="Oguiza J.A."/>
            <person name="Ohm R."/>
            <person name="Olmedo M."/>
            <person name="Orejas M."/>
            <person name="Ortiz-Castellanos L."/>
            <person name="Pisabarro A.G."/>
            <person name="Rodriguez-Romero J."/>
            <person name="Ruiz-Herrera J."/>
            <person name="Ruiz-Vazquez R."/>
            <person name="Sanz C."/>
            <person name="Schackwitz W."/>
            <person name="Schmutz J."/>
            <person name="Shahriari M."/>
            <person name="Shelest E."/>
            <person name="Silva-Franco F."/>
            <person name="Soanes D."/>
            <person name="Syed K."/>
            <person name="Tagua V.G."/>
            <person name="Talbot N.J."/>
            <person name="Thon M."/>
            <person name="De vries R.P."/>
            <person name="Wiebenga A."/>
            <person name="Yadav J.S."/>
            <person name="Braun E.L."/>
            <person name="Baker S."/>
            <person name="Garre V."/>
            <person name="Horwitz B."/>
            <person name="Torres-Martinez S."/>
            <person name="Idnurm A."/>
            <person name="Herrera-Estrella A."/>
            <person name="Gabaldon T."/>
            <person name="Grigoriev I.V."/>
        </authorList>
    </citation>
    <scope>NUCLEOTIDE SEQUENCE [LARGE SCALE GENOMIC DNA]</scope>
    <source>
        <strain evidence="6">NRRL 1555(-)</strain>
    </source>
</reference>
<dbReference type="SUPFAM" id="SSF54928">
    <property type="entry name" value="RNA-binding domain, RBD"/>
    <property type="match status" value="3"/>
</dbReference>
<proteinExistence type="predicted"/>
<dbReference type="EMBL" id="KV440974">
    <property type="protein sequence ID" value="OAD77269.1"/>
    <property type="molecule type" value="Genomic_DNA"/>
</dbReference>
<dbReference type="GO" id="GO:0010494">
    <property type="term" value="C:cytoplasmic stress granule"/>
    <property type="evidence" value="ECO:0007669"/>
    <property type="project" value="TreeGrafter"/>
</dbReference>
<dbReference type="GeneID" id="28995869"/>
<feature type="domain" description="RRM" evidence="4">
    <location>
        <begin position="101"/>
        <end position="179"/>
    </location>
</feature>
<keyword evidence="1 2" id="KW-0694">RNA-binding</keyword>
<dbReference type="OrthoDB" id="8093034at2759"/>
<dbReference type="PROSITE" id="PS50102">
    <property type="entry name" value="RRM"/>
    <property type="match status" value="3"/>
</dbReference>
<dbReference type="Pfam" id="PF00076">
    <property type="entry name" value="RRM_1"/>
    <property type="match status" value="3"/>
</dbReference>
<dbReference type="PANTHER" id="PTHR47640">
    <property type="entry name" value="TRNA SELENOCYSTEINE 1-ASSOCIATED PROTEIN 1-RELATED-RELATED"/>
    <property type="match status" value="1"/>
</dbReference>
<protein>
    <recommendedName>
        <fullName evidence="4">RRM domain-containing protein</fullName>
    </recommendedName>
</protein>
<evidence type="ECO:0000313" key="6">
    <source>
        <dbReference type="Proteomes" id="UP000077315"/>
    </source>
</evidence>
<dbReference type="InterPro" id="IPR000504">
    <property type="entry name" value="RRM_dom"/>
</dbReference>
<dbReference type="InterPro" id="IPR035979">
    <property type="entry name" value="RBD_domain_sf"/>
</dbReference>
<evidence type="ECO:0000313" key="5">
    <source>
        <dbReference type="EMBL" id="OAD77269.1"/>
    </source>
</evidence>
<sequence length="395" mass="43760">MQNLTTPDEPTLLYIGNLDPRVTELTLAELFSPFGQVKNTKVISDKNLTHSGPRYGFVEYVHPMSAQQALLKMNGSLVFSNEIKVNWGIQRAQKEDNTSQHAVFVGDLSGDVNDDMLAKAFGVFDSITEARIMWDPQSGQSRGFGFVGFRDRAQAEQAIATMNGERLGARAIRVNWANQKNQGPQRLITGPLSANYEKVLNESPVNNTTVYVGNIVPYTQQQDLLPFFQSYGQVTEIRLQPERGFAFLRMESHTSAAAAIVSLQGIVIHGRPAKLSWGRSRPQIRDDNNNNNNRQSIYNQSTPANGWECTYSYSHSYSYRYSHTQPRTVTVTATVTTSGPAPAPASVVVVPATRVPTTTTNLAAVTGSETNKSSGQPNWDPFYPQYYENRASVPQ</sequence>
<dbReference type="STRING" id="763407.A0A167P573"/>
<dbReference type="AlphaFoldDB" id="A0A167P573"/>
<dbReference type="Gene3D" id="3.30.70.330">
    <property type="match status" value="3"/>
</dbReference>
<evidence type="ECO:0000256" key="1">
    <source>
        <dbReference type="ARBA" id="ARBA00022884"/>
    </source>
</evidence>
<name>A0A167P573_PHYB8</name>
<feature type="region of interest" description="Disordered" evidence="3">
    <location>
        <begin position="277"/>
        <end position="300"/>
    </location>
</feature>
<dbReference type="GO" id="GO:0043488">
    <property type="term" value="P:regulation of mRNA stability"/>
    <property type="evidence" value="ECO:0007669"/>
    <property type="project" value="TreeGrafter"/>
</dbReference>
<accession>A0A167P573</accession>
<dbReference type="InterPro" id="IPR012677">
    <property type="entry name" value="Nucleotide-bd_a/b_plait_sf"/>
</dbReference>
<dbReference type="VEuPathDB" id="FungiDB:PHYBLDRAFT_164183"/>
<dbReference type="InterPro" id="IPR050825">
    <property type="entry name" value="RBM42_RBP45_47-like"/>
</dbReference>
<keyword evidence="6" id="KW-1185">Reference proteome</keyword>
<dbReference type="GO" id="GO:0034063">
    <property type="term" value="P:stress granule assembly"/>
    <property type="evidence" value="ECO:0007669"/>
    <property type="project" value="TreeGrafter"/>
</dbReference>
<dbReference type="InParanoid" id="A0A167P573"/>
<organism evidence="5 6">
    <name type="scientific">Phycomyces blakesleeanus (strain ATCC 8743b / DSM 1359 / FGSC 10004 / NBRC 33097 / NRRL 1555)</name>
    <dbReference type="NCBI Taxonomy" id="763407"/>
    <lineage>
        <taxon>Eukaryota</taxon>
        <taxon>Fungi</taxon>
        <taxon>Fungi incertae sedis</taxon>
        <taxon>Mucoromycota</taxon>
        <taxon>Mucoromycotina</taxon>
        <taxon>Mucoromycetes</taxon>
        <taxon>Mucorales</taxon>
        <taxon>Phycomycetaceae</taxon>
        <taxon>Phycomyces</taxon>
    </lineage>
</organism>
<dbReference type="GO" id="GO:0003729">
    <property type="term" value="F:mRNA binding"/>
    <property type="evidence" value="ECO:0007669"/>
    <property type="project" value="InterPro"/>
</dbReference>